<dbReference type="InterPro" id="IPR004919">
    <property type="entry name" value="GmrSD_N"/>
</dbReference>
<reference evidence="2 3" key="1">
    <citation type="submission" date="2014-03" db="EMBL/GenBank/DDBJ databases">
        <title>Bradyrhizobium valentinum sp. nov., isolated from effective nodules of Lupinus mariae-josephae, a lupine endemic of basic-lime soils in Eastern Spain.</title>
        <authorList>
            <person name="Duran D."/>
            <person name="Rey L."/>
            <person name="Navarro A."/>
            <person name="Busquets A."/>
            <person name="Imperial J."/>
            <person name="Ruiz-Argueso T."/>
        </authorList>
    </citation>
    <scope>NUCLEOTIDE SEQUENCE [LARGE SCALE GENOMIC DNA]</scope>
    <source>
        <strain evidence="2 3">LmjM3</strain>
    </source>
</reference>
<protein>
    <recommendedName>
        <fullName evidence="1">GmrSD restriction endonucleases N-terminal domain-containing protein</fullName>
    </recommendedName>
</protein>
<name>A0A0R3MBQ0_9BRAD</name>
<dbReference type="Proteomes" id="UP000051913">
    <property type="component" value="Unassembled WGS sequence"/>
</dbReference>
<comment type="caution">
    <text evidence="2">The sequence shown here is derived from an EMBL/GenBank/DDBJ whole genome shotgun (WGS) entry which is preliminary data.</text>
</comment>
<feature type="domain" description="GmrSD restriction endonucleases N-terminal" evidence="1">
    <location>
        <begin position="27"/>
        <end position="159"/>
    </location>
</feature>
<dbReference type="EMBL" id="LLXX01000001">
    <property type="protein sequence ID" value="KRR14995.1"/>
    <property type="molecule type" value="Genomic_DNA"/>
</dbReference>
<sequence length="352" mass="40453">MKVEEGKYSIAELVDWYRRAELVPNKNYQRGAGLWPQSAKSYFIDTILKEFPFPKIYFHERVDMKTKRPRREIVDGQQRMSTIAEFVDNKFPLGKNAEGLDGKKFEQLTEDQQLAFYSYTVSVDVIRNATPAEILQMFRRMNAYTLPLNAPEKRHSEFFGEFKDWVNTFLDRFGSVLVDWKILSSRQILRMADAEFVADLALAIEEGIVSTSPMKLSNLYKKYEYDGSFTKRDLMNDQLSSVFDVVLSDLSEVQGTYITRPHIFHSLICALLHRRYGLLGAQEATGIAPTGSFFEDRERALISLQRLAAAHEGKDFGTFGEYVQAASEGGNRANQRVIRIRWLCEALDGKFV</sequence>
<evidence type="ECO:0000313" key="2">
    <source>
        <dbReference type="EMBL" id="KRR14995.1"/>
    </source>
</evidence>
<dbReference type="PANTHER" id="PTHR39639">
    <property type="entry name" value="CHROMOSOME 16, WHOLE GENOME SHOTGUN SEQUENCE"/>
    <property type="match status" value="1"/>
</dbReference>
<evidence type="ECO:0000313" key="3">
    <source>
        <dbReference type="Proteomes" id="UP000051913"/>
    </source>
</evidence>
<gene>
    <name evidence="2" type="ORF">CP49_23575</name>
</gene>
<accession>A0A0R3MBQ0</accession>
<evidence type="ECO:0000259" key="1">
    <source>
        <dbReference type="Pfam" id="PF03235"/>
    </source>
</evidence>
<dbReference type="AlphaFoldDB" id="A0A0R3MBQ0"/>
<dbReference type="PANTHER" id="PTHR39639:SF1">
    <property type="entry name" value="DUF262 DOMAIN-CONTAINING PROTEIN"/>
    <property type="match status" value="1"/>
</dbReference>
<organism evidence="2 3">
    <name type="scientific">Bradyrhizobium valentinum</name>
    <dbReference type="NCBI Taxonomy" id="1518501"/>
    <lineage>
        <taxon>Bacteria</taxon>
        <taxon>Pseudomonadati</taxon>
        <taxon>Pseudomonadota</taxon>
        <taxon>Alphaproteobacteria</taxon>
        <taxon>Hyphomicrobiales</taxon>
        <taxon>Nitrobacteraceae</taxon>
        <taxon>Bradyrhizobium</taxon>
    </lineage>
</organism>
<dbReference type="RefSeq" id="WP_057848295.1">
    <property type="nucleotide sequence ID" value="NZ_LLXX01000001.1"/>
</dbReference>
<proteinExistence type="predicted"/>
<dbReference type="Pfam" id="PF03235">
    <property type="entry name" value="GmrSD_N"/>
    <property type="match status" value="1"/>
</dbReference>
<keyword evidence="3" id="KW-1185">Reference proteome</keyword>